<dbReference type="InterPro" id="IPR015168">
    <property type="entry name" value="SsuA/THI5"/>
</dbReference>
<dbReference type="PANTHER" id="PTHR30024">
    <property type="entry name" value="ALIPHATIC SULFONATES-BINDING PROTEIN-RELATED"/>
    <property type="match status" value="1"/>
</dbReference>
<dbReference type="Pfam" id="PF09084">
    <property type="entry name" value="NMT1"/>
    <property type="match status" value="1"/>
</dbReference>
<dbReference type="RefSeq" id="WP_203539238.1">
    <property type="nucleotide sequence ID" value="NZ_JAESND010000007.1"/>
</dbReference>
<organism evidence="3 4">
    <name type="scientific">Jeongeupia naejangsanensis</name>
    <dbReference type="NCBI Taxonomy" id="613195"/>
    <lineage>
        <taxon>Bacteria</taxon>
        <taxon>Pseudomonadati</taxon>
        <taxon>Pseudomonadota</taxon>
        <taxon>Betaproteobacteria</taxon>
        <taxon>Neisseriales</taxon>
        <taxon>Chitinibacteraceae</taxon>
        <taxon>Jeongeupia</taxon>
    </lineage>
</organism>
<comment type="caution">
    <text evidence="3">The sequence shown here is derived from an EMBL/GenBank/DDBJ whole genome shotgun (WGS) entry which is preliminary data.</text>
</comment>
<feature type="domain" description="SsuA/THI5-like" evidence="2">
    <location>
        <begin position="65"/>
        <end position="259"/>
    </location>
</feature>
<keyword evidence="4" id="KW-1185">Reference proteome</keyword>
<evidence type="ECO:0000256" key="1">
    <source>
        <dbReference type="SAM" id="SignalP"/>
    </source>
</evidence>
<keyword evidence="1" id="KW-0732">Signal</keyword>
<feature type="signal peptide" evidence="1">
    <location>
        <begin position="1"/>
        <end position="25"/>
    </location>
</feature>
<evidence type="ECO:0000259" key="2">
    <source>
        <dbReference type="Pfam" id="PF09084"/>
    </source>
</evidence>
<accession>A0ABS2BN82</accession>
<feature type="chain" id="PRO_5046227639" evidence="1">
    <location>
        <begin position="26"/>
        <end position="357"/>
    </location>
</feature>
<gene>
    <name evidence="3" type="ORF">JMJ54_14350</name>
</gene>
<dbReference type="PANTHER" id="PTHR30024:SF21">
    <property type="entry name" value="ABC TRANSPORTER SUBSTRATE-BINDING PROTEIN"/>
    <property type="match status" value="1"/>
</dbReference>
<sequence>MQRRHFLLSTLALALGLSLPVAGRADDKPAVIRIGVASVGTGNRPVFGGSSVALANVKGVLEEEFKADGIKVEWNFFKGAGPAVNEAVANKLIDFAWQGDLPSLIGKAGGLKTRLLIADGTRGNAYLAVPADSTAKSIDDLKGRKVALFKGTNAQLVVAKVLDARGGLSERDFKSINMDGATTQAAIATKDIDAGWFGAEVYGLVDRGIARIVYTTKGQSPNLARQTHFLVTEDFEKKYPQITQRVVTALVKQAAWASDDKNREQVLQQWSKSGVPYSAWKLDYDGTPLRVRLSPLFDDYFVQHYRDALALSKKYKLVRGDVDIDTWLEPKYQRQALRDLKLEGYWPDNDAKGTPKK</sequence>
<dbReference type="Proteomes" id="UP000809431">
    <property type="component" value="Unassembled WGS sequence"/>
</dbReference>
<evidence type="ECO:0000313" key="3">
    <source>
        <dbReference type="EMBL" id="MBM3117013.1"/>
    </source>
</evidence>
<dbReference type="Gene3D" id="3.40.190.10">
    <property type="entry name" value="Periplasmic binding protein-like II"/>
    <property type="match status" value="2"/>
</dbReference>
<proteinExistence type="predicted"/>
<protein>
    <submittedName>
        <fullName evidence="3">ABC transporter substrate-binding protein</fullName>
    </submittedName>
</protein>
<evidence type="ECO:0000313" key="4">
    <source>
        <dbReference type="Proteomes" id="UP000809431"/>
    </source>
</evidence>
<dbReference type="CDD" id="cd13555">
    <property type="entry name" value="PBP2_sulfate_ester_like"/>
    <property type="match status" value="1"/>
</dbReference>
<dbReference type="SUPFAM" id="SSF53850">
    <property type="entry name" value="Periplasmic binding protein-like II"/>
    <property type="match status" value="1"/>
</dbReference>
<name>A0ABS2BN82_9NEIS</name>
<reference evidence="3 4" key="1">
    <citation type="submission" date="2021-01" db="EMBL/GenBank/DDBJ databases">
        <title>Draft Genome Sequence and Polyhydroxyalkanoate Biosynthetic Potential of Jeongeupia naejangsanensis Type Strain DSM 24253.</title>
        <authorList>
            <person name="Turrini P."/>
            <person name="Artuso I."/>
            <person name="Lugli G.A."/>
            <person name="Frangipani E."/>
            <person name="Ventura M."/>
            <person name="Visca P."/>
        </authorList>
    </citation>
    <scope>NUCLEOTIDE SEQUENCE [LARGE SCALE GENOMIC DNA]</scope>
    <source>
        <strain evidence="3 4">DSM 24253</strain>
    </source>
</reference>
<dbReference type="EMBL" id="JAESND010000007">
    <property type="protein sequence ID" value="MBM3117013.1"/>
    <property type="molecule type" value="Genomic_DNA"/>
</dbReference>